<feature type="compositionally biased region" description="Low complexity" evidence="3">
    <location>
        <begin position="39"/>
        <end position="63"/>
    </location>
</feature>
<dbReference type="InterPro" id="IPR058644">
    <property type="entry name" value="Mtb12-like_C"/>
</dbReference>
<gene>
    <name evidence="5" type="ORF">SAMN02745947_00988</name>
</gene>
<dbReference type="EMBL" id="FXAV01000002">
    <property type="protein sequence ID" value="SMG18660.1"/>
    <property type="molecule type" value="Genomic_DNA"/>
</dbReference>
<proteinExistence type="inferred from homology"/>
<feature type="region of interest" description="Disordered" evidence="3">
    <location>
        <begin position="39"/>
        <end position="71"/>
    </location>
</feature>
<protein>
    <recommendedName>
        <fullName evidence="4">Low molecular weight antigen MTB12-like C-terminal domain-containing protein</fullName>
    </recommendedName>
</protein>
<evidence type="ECO:0000259" key="4">
    <source>
        <dbReference type="Pfam" id="PF26580"/>
    </source>
</evidence>
<keyword evidence="1" id="KW-0732">Signal</keyword>
<feature type="domain" description="Low molecular weight antigen MTB12-like C-terminal" evidence="4">
    <location>
        <begin position="70"/>
        <end position="181"/>
    </location>
</feature>
<reference evidence="5 6" key="1">
    <citation type="submission" date="2017-04" db="EMBL/GenBank/DDBJ databases">
        <authorList>
            <person name="Varghese N."/>
            <person name="Submissions S."/>
        </authorList>
    </citation>
    <scope>NUCLEOTIDE SEQUENCE [LARGE SCALE GENOMIC DNA]</scope>
    <source>
        <strain evidence="5 6">J3</strain>
    </source>
</reference>
<evidence type="ECO:0000256" key="1">
    <source>
        <dbReference type="ARBA" id="ARBA00022729"/>
    </source>
</evidence>
<evidence type="ECO:0000313" key="6">
    <source>
        <dbReference type="Proteomes" id="UP000193566"/>
    </source>
</evidence>
<name>A0ABY1M6I3_RHORH</name>
<sequence length="186" mass="19432">MTEHDESHRARPNEKDEKLKLRKITVATVALAAALTMSACSSDDGGSSSETTAKTSTTTTAAAPAVDYPPVPTVEELNADLARAFDLSVPAAEKTDLVQGAEEDPELINMVAQAANDAGVQVNVVDVTDNENGTITAGVEMALAGSDQPSFGTVDFVAEDDTWKVSKDYACSIVINMAQLQSPACV</sequence>
<keyword evidence="6" id="KW-1185">Reference proteome</keyword>
<comment type="caution">
    <text evidence="5">The sequence shown here is derived from an EMBL/GenBank/DDBJ whole genome shotgun (WGS) entry which is preliminary data.</text>
</comment>
<dbReference type="Pfam" id="PF26580">
    <property type="entry name" value="Mtb12_C"/>
    <property type="match status" value="1"/>
</dbReference>
<organism evidence="5 6">
    <name type="scientific">Rhodococcus rhodochrous J3</name>
    <dbReference type="NCBI Taxonomy" id="903528"/>
    <lineage>
        <taxon>Bacteria</taxon>
        <taxon>Bacillati</taxon>
        <taxon>Actinomycetota</taxon>
        <taxon>Actinomycetes</taxon>
        <taxon>Mycobacteriales</taxon>
        <taxon>Nocardiaceae</taxon>
        <taxon>Rhodococcus</taxon>
    </lineage>
</organism>
<dbReference type="Proteomes" id="UP000193566">
    <property type="component" value="Unassembled WGS sequence"/>
</dbReference>
<evidence type="ECO:0000256" key="2">
    <source>
        <dbReference type="ARBA" id="ARBA00093774"/>
    </source>
</evidence>
<comment type="similarity">
    <text evidence="2">Belongs to the MTB12 family.</text>
</comment>
<accession>A0ABY1M6I3</accession>
<evidence type="ECO:0000256" key="3">
    <source>
        <dbReference type="SAM" id="MobiDB-lite"/>
    </source>
</evidence>
<evidence type="ECO:0000313" key="5">
    <source>
        <dbReference type="EMBL" id="SMG18660.1"/>
    </source>
</evidence>